<sequence length="273" mass="30814">MFVKKKSKIGFLLVASLLILTACGTSEVTANSSDFWEKLVYFFAEMIQFLSFNGSTGIGIILFTLIIRTVLLPVFQFQTTSSRKMQEVQPHIKKLQEKYPGKDMDSRAALAEETSKLYKEMGVNPYAAFLPLFIQMPVLVALFQALTRVEFLKTGHFLWLNLGTTDPTFILPILAALFTFFSTWLSNKALPEKNGGTAVMTYLMPVLIFFFAVYAASGVALYWTVSNAYQVGQTLLLSNPFKIIAEREAKAKAERQLEMKKKRALQKAQKKKK</sequence>
<evidence type="ECO:0000256" key="11">
    <source>
        <dbReference type="ARBA" id="ARBA00023288"/>
    </source>
</evidence>
<protein>
    <recommendedName>
        <fullName evidence="12">Membrane protein insertase YidC</fullName>
    </recommendedName>
    <alternativeName>
        <fullName evidence="12">Foldase YidC</fullName>
    </alternativeName>
    <alternativeName>
        <fullName evidence="12">Membrane integrase YidC</fullName>
    </alternativeName>
    <alternativeName>
        <fullName evidence="12">Membrane protein YidC</fullName>
    </alternativeName>
</protein>
<evidence type="ECO:0000256" key="9">
    <source>
        <dbReference type="ARBA" id="ARBA00023139"/>
    </source>
</evidence>
<feature type="transmembrane region" description="Helical" evidence="12">
    <location>
        <begin position="199"/>
        <end position="223"/>
    </location>
</feature>
<evidence type="ECO:0000256" key="1">
    <source>
        <dbReference type="ARBA" id="ARBA00004651"/>
    </source>
</evidence>
<dbReference type="InterPro" id="IPR001708">
    <property type="entry name" value="YidC/ALB3/OXA1/COX18"/>
</dbReference>
<reference evidence="15 16" key="1">
    <citation type="submission" date="2016-01" db="EMBL/GenBank/DDBJ databases">
        <title>Highly variable Streptococcus oralis are common among viridans streptococci isolated from primates.</title>
        <authorList>
            <person name="Denapaite D."/>
            <person name="Rieger M."/>
            <person name="Koendgen S."/>
            <person name="Brueckner R."/>
            <person name="Ochigava I."/>
            <person name="Kappeler P."/>
            <person name="Maetz-Rensing K."/>
            <person name="Leendertz F."/>
            <person name="Hakenbeck R."/>
        </authorList>
    </citation>
    <scope>NUCLEOTIDE SEQUENCE [LARGE SCALE GENOMIC DNA]</scope>
    <source>
        <strain evidence="15 16">DD08</strain>
    </source>
</reference>
<keyword evidence="3 12" id="KW-1003">Cell membrane</keyword>
<dbReference type="InterPro" id="IPR028055">
    <property type="entry name" value="YidC/Oxa/ALB_C"/>
</dbReference>
<dbReference type="InterPro" id="IPR047196">
    <property type="entry name" value="YidC_ALB_C"/>
</dbReference>
<proteinExistence type="inferred from homology"/>
<dbReference type="GO" id="GO:0015031">
    <property type="term" value="P:protein transport"/>
    <property type="evidence" value="ECO:0007669"/>
    <property type="project" value="UniProtKB-KW"/>
</dbReference>
<feature type="transmembrane region" description="Helical" evidence="12">
    <location>
        <begin position="49"/>
        <end position="75"/>
    </location>
</feature>
<keyword evidence="13" id="KW-0175">Coiled coil</keyword>
<dbReference type="GO" id="GO:0005886">
    <property type="term" value="C:plasma membrane"/>
    <property type="evidence" value="ECO:0007669"/>
    <property type="project" value="UniProtKB-SubCell"/>
</dbReference>
<dbReference type="NCBIfam" id="TIGR03592">
    <property type="entry name" value="yidC_oxa1_cterm"/>
    <property type="match status" value="1"/>
</dbReference>
<keyword evidence="2 12" id="KW-0813">Transport</keyword>
<evidence type="ECO:0000256" key="10">
    <source>
        <dbReference type="ARBA" id="ARBA00023186"/>
    </source>
</evidence>
<name>A0A139N412_STRCR</name>
<evidence type="ECO:0000256" key="3">
    <source>
        <dbReference type="ARBA" id="ARBA00022475"/>
    </source>
</evidence>
<evidence type="ECO:0000259" key="14">
    <source>
        <dbReference type="Pfam" id="PF02096"/>
    </source>
</evidence>
<dbReference type="PANTHER" id="PTHR12428">
    <property type="entry name" value="OXA1"/>
    <property type="match status" value="1"/>
</dbReference>
<dbReference type="Proteomes" id="UP000070377">
    <property type="component" value="Unassembled WGS sequence"/>
</dbReference>
<dbReference type="GO" id="GO:0051205">
    <property type="term" value="P:protein insertion into membrane"/>
    <property type="evidence" value="ECO:0007669"/>
    <property type="project" value="TreeGrafter"/>
</dbReference>
<evidence type="ECO:0000256" key="6">
    <source>
        <dbReference type="ARBA" id="ARBA00022927"/>
    </source>
</evidence>
<dbReference type="PANTHER" id="PTHR12428:SF65">
    <property type="entry name" value="CYTOCHROME C OXIDASE ASSEMBLY PROTEIN COX18, MITOCHONDRIAL"/>
    <property type="match status" value="1"/>
</dbReference>
<evidence type="ECO:0000256" key="5">
    <source>
        <dbReference type="ARBA" id="ARBA00022729"/>
    </source>
</evidence>
<evidence type="ECO:0000313" key="15">
    <source>
        <dbReference type="EMBL" id="KXT70786.1"/>
    </source>
</evidence>
<evidence type="ECO:0000256" key="2">
    <source>
        <dbReference type="ARBA" id="ARBA00022448"/>
    </source>
</evidence>
<dbReference type="EMBL" id="LQRD01000019">
    <property type="protein sequence ID" value="KXT70786.1"/>
    <property type="molecule type" value="Genomic_DNA"/>
</dbReference>
<dbReference type="AlphaFoldDB" id="A0A139N412"/>
<dbReference type="CDD" id="cd20070">
    <property type="entry name" value="5TM_YidC_Alb3"/>
    <property type="match status" value="1"/>
</dbReference>
<keyword evidence="8 12" id="KW-0472">Membrane</keyword>
<feature type="transmembrane region" description="Helical" evidence="12">
    <location>
        <begin position="167"/>
        <end position="187"/>
    </location>
</feature>
<keyword evidence="10 12" id="KW-0143">Chaperone</keyword>
<feature type="transmembrane region" description="Helical" evidence="12">
    <location>
        <begin position="126"/>
        <end position="147"/>
    </location>
</feature>
<accession>A0A139N412</accession>
<keyword evidence="11 12" id="KW-0449">Lipoprotein</keyword>
<evidence type="ECO:0000256" key="13">
    <source>
        <dbReference type="SAM" id="Coils"/>
    </source>
</evidence>
<dbReference type="PROSITE" id="PS51257">
    <property type="entry name" value="PROKAR_LIPOPROTEIN"/>
    <property type="match status" value="1"/>
</dbReference>
<comment type="caution">
    <text evidence="15">The sequence shown here is derived from an EMBL/GenBank/DDBJ whole genome shotgun (WGS) entry which is preliminary data.</text>
</comment>
<evidence type="ECO:0000256" key="8">
    <source>
        <dbReference type="ARBA" id="ARBA00023136"/>
    </source>
</evidence>
<feature type="coiled-coil region" evidence="13">
    <location>
        <begin position="243"/>
        <end position="270"/>
    </location>
</feature>
<evidence type="ECO:0000313" key="16">
    <source>
        <dbReference type="Proteomes" id="UP000070377"/>
    </source>
</evidence>
<dbReference type="Pfam" id="PF02096">
    <property type="entry name" value="60KD_IMP"/>
    <property type="match status" value="1"/>
</dbReference>
<comment type="function">
    <text evidence="12">Required for the insertion and/or proper folding and/or complex formation of integral membrane proteins into the membrane. Involved in integration of membrane proteins that insert both dependently and independently of the Sec translocase complex, as well as at least some lipoproteins.</text>
</comment>
<keyword evidence="4 12" id="KW-0812">Transmembrane</keyword>
<keyword evidence="9" id="KW-0564">Palmitate</keyword>
<dbReference type="PRINTS" id="PR00701">
    <property type="entry name" value="60KDINNERMP"/>
</dbReference>
<feature type="domain" description="Membrane insertase YidC/Oxa/ALB C-terminal" evidence="14">
    <location>
        <begin position="57"/>
        <end position="237"/>
    </location>
</feature>
<dbReference type="HAMAP" id="MF_01811">
    <property type="entry name" value="YidC_type2"/>
    <property type="match status" value="1"/>
</dbReference>
<evidence type="ECO:0000256" key="7">
    <source>
        <dbReference type="ARBA" id="ARBA00022989"/>
    </source>
</evidence>
<dbReference type="STRING" id="45634.SCRDD08_00380"/>
<organism evidence="15 16">
    <name type="scientific">Streptococcus cristatus</name>
    <dbReference type="NCBI Taxonomy" id="45634"/>
    <lineage>
        <taxon>Bacteria</taxon>
        <taxon>Bacillati</taxon>
        <taxon>Bacillota</taxon>
        <taxon>Bacilli</taxon>
        <taxon>Lactobacillales</taxon>
        <taxon>Streptococcaceae</taxon>
        <taxon>Streptococcus</taxon>
    </lineage>
</organism>
<dbReference type="PATRIC" id="fig|45634.12.peg.395"/>
<keyword evidence="5 12" id="KW-0732">Signal</keyword>
<comment type="subcellular location">
    <subcellularLocation>
        <location evidence="1 12">Cell membrane</location>
        <topology evidence="1 12">Multi-pass membrane protein</topology>
    </subcellularLocation>
</comment>
<dbReference type="GO" id="GO:0032977">
    <property type="term" value="F:membrane insertase activity"/>
    <property type="evidence" value="ECO:0007669"/>
    <property type="project" value="InterPro"/>
</dbReference>
<evidence type="ECO:0000256" key="12">
    <source>
        <dbReference type="HAMAP-Rule" id="MF_01811"/>
    </source>
</evidence>
<evidence type="ECO:0000256" key="4">
    <source>
        <dbReference type="ARBA" id="ARBA00022692"/>
    </source>
</evidence>
<keyword evidence="6 12" id="KW-0653">Protein transport</keyword>
<gene>
    <name evidence="12" type="primary">yidC</name>
    <name evidence="15" type="ORF">SCRDD08_00380</name>
</gene>
<dbReference type="InterPro" id="IPR023060">
    <property type="entry name" value="YidC/YidC1/YidC2_Firmicutes"/>
</dbReference>
<keyword evidence="7 12" id="KW-1133">Transmembrane helix</keyword>
<comment type="similarity">
    <text evidence="12">Belongs to the OXA1/ALB3/YidC family. Type 2 subfamily.</text>
</comment>